<dbReference type="EMBL" id="CP003017">
    <property type="protein sequence ID" value="AEN91026.1"/>
    <property type="molecule type" value="Genomic_DNA"/>
</dbReference>
<gene>
    <name evidence="1" type="ORF">BMWSH_4147</name>
</gene>
<evidence type="ECO:0000313" key="2">
    <source>
        <dbReference type="Proteomes" id="UP000001283"/>
    </source>
</evidence>
<accession>A0A8D4BM09</accession>
<sequence>MEKSNVVFRRSADSFYQYTLGDEIKKNDDARHQYIRPDVLLKQTSKKRREKK</sequence>
<evidence type="ECO:0000313" key="1">
    <source>
        <dbReference type="EMBL" id="AEN91026.1"/>
    </source>
</evidence>
<organism evidence="1 2">
    <name type="scientific">Priestia megaterium (strain WSH-002)</name>
    <name type="common">Bacillus megaterium</name>
    <dbReference type="NCBI Taxonomy" id="1006007"/>
    <lineage>
        <taxon>Bacteria</taxon>
        <taxon>Bacillati</taxon>
        <taxon>Bacillota</taxon>
        <taxon>Bacilli</taxon>
        <taxon>Bacillales</taxon>
        <taxon>Bacillaceae</taxon>
        <taxon>Priestia</taxon>
    </lineage>
</organism>
<name>A0A8D4BM09_PRIMW</name>
<dbReference type="KEGG" id="bmh:BMWSH_4147"/>
<reference evidence="1 2" key="1">
    <citation type="journal article" date="2011" name="J. Bacteriol.">
        <title>Complete genome sequence of the industrial strain Bacillus megaterium WSH-002.</title>
        <authorList>
            <person name="Liu L."/>
            <person name="Li Y."/>
            <person name="Zhang J."/>
            <person name="Zou W."/>
            <person name="Zhou Z."/>
            <person name="Liu J."/>
            <person name="Li X."/>
            <person name="Wang L."/>
            <person name="Chen J."/>
        </authorList>
    </citation>
    <scope>NUCLEOTIDE SEQUENCE [LARGE SCALE GENOMIC DNA]</scope>
    <source>
        <strain evidence="1 2">WSH-002</strain>
    </source>
</reference>
<proteinExistence type="predicted"/>
<dbReference type="AlphaFoldDB" id="A0A8D4BM09"/>
<dbReference type="Proteomes" id="UP000001283">
    <property type="component" value="Chromosome"/>
</dbReference>
<protein>
    <submittedName>
        <fullName evidence="1">Uncharacterized protein</fullName>
    </submittedName>
</protein>